<dbReference type="EMBL" id="CP031023">
    <property type="protein sequence ID" value="AZA16991.1"/>
    <property type="molecule type" value="Genomic_DNA"/>
</dbReference>
<feature type="domain" description="THIF-type NAD/FAD binding fold" evidence="2">
    <location>
        <begin position="121"/>
        <end position="358"/>
    </location>
</feature>
<dbReference type="EMBL" id="JAJNUY010000004">
    <property type="protein sequence ID" value="MCD5562873.1"/>
    <property type="molecule type" value="Genomic_DNA"/>
</dbReference>
<dbReference type="SUPFAM" id="SSF69572">
    <property type="entry name" value="Activating enzymes of the ubiquitin-like proteins"/>
    <property type="match status" value="1"/>
</dbReference>
<dbReference type="PANTHER" id="PTHR10953:SF102">
    <property type="entry name" value="ADENYLYLTRANSFERASE AND SULFURTRANSFERASE MOCS3"/>
    <property type="match status" value="1"/>
</dbReference>
<dbReference type="AlphaFoldDB" id="A0A381KYP0"/>
<protein>
    <submittedName>
        <fullName evidence="3">ThiF family adenylyltransferase</fullName>
    </submittedName>
</protein>
<keyword evidence="3" id="KW-0548">Nucleotidyltransferase</keyword>
<evidence type="ECO:0000313" key="3">
    <source>
        <dbReference type="EMBL" id="AZA16991.1"/>
    </source>
</evidence>
<evidence type="ECO:0000256" key="1">
    <source>
        <dbReference type="SAM" id="Phobius"/>
    </source>
</evidence>
<keyword evidence="1" id="KW-0812">Transmembrane</keyword>
<dbReference type="Gene3D" id="3.40.50.720">
    <property type="entry name" value="NAD(P)-binding Rossmann-like Domain"/>
    <property type="match status" value="1"/>
</dbReference>
<evidence type="ECO:0000313" key="4">
    <source>
        <dbReference type="EMBL" id="MCD5562873.1"/>
    </source>
</evidence>
<accession>A0A381KYP0</accession>
<reference evidence="3" key="1">
    <citation type="submission" date="2018-07" db="EMBL/GenBank/DDBJ databases">
        <authorList>
            <person name="Somerville V."/>
        </authorList>
    </citation>
    <scope>NUCLEOTIDE SEQUENCE</scope>
    <source>
        <strain evidence="3">NWC_2_2</strain>
    </source>
</reference>
<dbReference type="Pfam" id="PF00899">
    <property type="entry name" value="ThiF"/>
    <property type="match status" value="1"/>
</dbReference>
<organism evidence="3">
    <name type="scientific">Lactobacillus delbrueckii subsp. lactis</name>
    <dbReference type="NCBI Taxonomy" id="29397"/>
    <lineage>
        <taxon>Bacteria</taxon>
        <taxon>Bacillati</taxon>
        <taxon>Bacillota</taxon>
        <taxon>Bacilli</taxon>
        <taxon>Lactobacillales</taxon>
        <taxon>Lactobacillaceae</taxon>
        <taxon>Lactobacillus</taxon>
    </lineage>
</organism>
<proteinExistence type="predicted"/>
<dbReference type="RefSeq" id="WP_016396092.1">
    <property type="nucleotide sequence ID" value="NZ_CP046131.1"/>
</dbReference>
<feature type="transmembrane region" description="Helical" evidence="1">
    <location>
        <begin position="130"/>
        <end position="149"/>
    </location>
</feature>
<dbReference type="InterPro" id="IPR000594">
    <property type="entry name" value="ThiF_NAD_FAD-bd"/>
</dbReference>
<keyword evidence="1" id="KW-1133">Transmembrane helix</keyword>
<evidence type="ECO:0000259" key="2">
    <source>
        <dbReference type="Pfam" id="PF00899"/>
    </source>
</evidence>
<name>A0A381KYP0_LACDL</name>
<dbReference type="InterPro" id="IPR045886">
    <property type="entry name" value="ThiF/MoeB/HesA"/>
</dbReference>
<dbReference type="GO" id="GO:0016779">
    <property type="term" value="F:nucleotidyltransferase activity"/>
    <property type="evidence" value="ECO:0007669"/>
    <property type="project" value="UniProtKB-KW"/>
</dbReference>
<dbReference type="GO" id="GO:0005737">
    <property type="term" value="C:cytoplasm"/>
    <property type="evidence" value="ECO:0007669"/>
    <property type="project" value="TreeGrafter"/>
</dbReference>
<dbReference type="GO" id="GO:0008641">
    <property type="term" value="F:ubiquitin-like modifier activating enzyme activity"/>
    <property type="evidence" value="ECO:0007669"/>
    <property type="project" value="InterPro"/>
</dbReference>
<keyword evidence="1" id="KW-0472">Membrane</keyword>
<sequence length="379" mass="43560">MYKRPRIKEIYPVYRLDQEHFRIGAQIGITKEFYDPTEQLWNLATILDGRSLKDVLDEERRRFPDLELSDDYILDGINLLDQEGFLEETDLKEEECLNARYMPNVRYFSHYINSTNDRFHVQKKIQESTILLLGLGGGGTNILTLLAGLGPRKIKIIDYDMVEEENLGRQFLYSEADIGLMKTDVARRAINQINSQIEVEVHNLKIKEPEDLQKYLESVDMVISAIDEPQFEIVRVVNEAIVKANIPCVFAGTQVNHGRVFTIIPGITGCFDCLNIHYTLTDKQFLKQFIGSAKSGFRPKSIAYGPAIYQLTSVVVDEAVRVLTGYAKPRSLSTQLEIDYENFSSFAHKPWPRYPDKCPTCGNGKVEDWEVFKYYGLFK</sequence>
<dbReference type="Proteomes" id="UP001200334">
    <property type="component" value="Unassembled WGS sequence"/>
</dbReference>
<dbReference type="GO" id="GO:0004792">
    <property type="term" value="F:thiosulfate-cyanide sulfurtransferase activity"/>
    <property type="evidence" value="ECO:0007669"/>
    <property type="project" value="TreeGrafter"/>
</dbReference>
<evidence type="ECO:0000313" key="5">
    <source>
        <dbReference type="Proteomes" id="UP001200334"/>
    </source>
</evidence>
<gene>
    <name evidence="3" type="ORF">DQL93_11450</name>
    <name evidence="4" type="ORF">LOB85_01645</name>
</gene>
<reference evidence="4 5" key="2">
    <citation type="submission" date="2021-12" db="EMBL/GenBank/DDBJ databases">
        <title>Antimicrobial susceptibility of Lactobacillus delbrueckii subsp. lactis obtained from milk products and other habitats.</title>
        <authorList>
            <person name="Shani N."/>
        </authorList>
    </citation>
    <scope>NUCLEOTIDE SEQUENCE [LARGE SCALE GENOMIC DNA]</scope>
    <source>
        <strain evidence="4 5">FAM 21755</strain>
    </source>
</reference>
<dbReference type="PANTHER" id="PTHR10953">
    <property type="entry name" value="UBIQUITIN-ACTIVATING ENZYME E1"/>
    <property type="match status" value="1"/>
</dbReference>
<keyword evidence="3" id="KW-0808">Transferase</keyword>
<dbReference type="InterPro" id="IPR035985">
    <property type="entry name" value="Ubiquitin-activating_enz"/>
</dbReference>